<dbReference type="PANTHER" id="PTHR22656">
    <property type="entry name" value="EF-HAND CALCIUM-BINDING DOMAIN-CONTAINING PROTEIN 13"/>
    <property type="match status" value="1"/>
</dbReference>
<evidence type="ECO:0000256" key="2">
    <source>
        <dbReference type="ARBA" id="ARBA00022837"/>
    </source>
</evidence>
<evidence type="ECO:0000313" key="4">
    <source>
        <dbReference type="RefSeq" id="XP_040604003.1"/>
    </source>
</evidence>
<sequence>MLGLLKTLDSIRRNETSPDDLVSILKNAGVALPQDVIEAALKNVAPREDGTLDLEEFLKHLIKSQLSSASESEKIDTSPVDEVSNNMDIGLTDELEQILFEHLPAPDGGSVDMETLVGDMKMLKEKIDIANLNTFLDDMGIELSSEEYDDLISHLPVSADRKISQLNLMNTIKNLKRGKVDTTKLVNALEKIGVELTHKEFQDLQEHLPVDTDGKVALNALLDKVDLLKKEEGKLDVSDLDNILEKMGIGFSEKPSESCQVHLSIPLGEVPHISVQLSKPLGEVPHVSAQLSKPLGEVPHVSGEKIDIRDLDTMLQKMDIDLTKEKVEELKRSLPVDAQGKTDFDSLVNILQVASGMQVDVRDLDSLLGNMAFKLTPEKSTSKSPVYGRDDGVNMKKISKHKEIEPKIQKSSEWVNDPLIEGGKIDMRSLDNILGKMKTELSKKEFKRSTDSLKAKEKTDVSELVDMIKAEKEGEPIGVTQIRSILHLRDLSRESMDLTNNSVDDIREFYQKKLADSVEAIEGDDTDVSKLESVLQNLDMKLTENQMRDLKENLQVDDNGKTSFRNLLDTVTSVVAKDLGIEDVESVPEDVELEHRDQDKLQRMKSQLVDEWIPDSKSMDTLIQSVGVNLAEQEINNLLQNLPVGVQGEVETDTFVGKAKSFTGKKIHSNDMKKVLEDMGIDVTDKDLKSLQNLLPFDGGEVKLDNVDAVLKNLGVKLTPKEQKRLMENLPSHDESFNGKIPFNQLIDAVTKVTGGEVNVEDIKNTLEKMGLELSDEEFSQVESKLPVNANGKVYLNRLLEGVLASKNRNVDVANVDTILQNMGMDLTEMEKEDLIGKLPVDDNEKVELRKLLNLLKAYTVEGDFCSVLLEVEDEVVEMRFS</sequence>
<evidence type="ECO:0000256" key="1">
    <source>
        <dbReference type="ARBA" id="ARBA00022737"/>
    </source>
</evidence>
<name>A0ABM2XSA5_MESAU</name>
<keyword evidence="2" id="KW-0106">Calcium</keyword>
<keyword evidence="1" id="KW-0677">Repeat</keyword>
<organism evidence="3 4">
    <name type="scientific">Mesocricetus auratus</name>
    <name type="common">Golden hamster</name>
    <dbReference type="NCBI Taxonomy" id="10036"/>
    <lineage>
        <taxon>Eukaryota</taxon>
        <taxon>Metazoa</taxon>
        <taxon>Chordata</taxon>
        <taxon>Craniata</taxon>
        <taxon>Vertebrata</taxon>
        <taxon>Euteleostomi</taxon>
        <taxon>Mammalia</taxon>
        <taxon>Eutheria</taxon>
        <taxon>Euarchontoglires</taxon>
        <taxon>Glires</taxon>
        <taxon>Rodentia</taxon>
        <taxon>Myomorpha</taxon>
        <taxon>Muroidea</taxon>
        <taxon>Cricetidae</taxon>
        <taxon>Cricetinae</taxon>
        <taxon>Mesocricetus</taxon>
    </lineage>
</organism>
<gene>
    <name evidence="4" type="primary">LOC101834266</name>
</gene>
<reference evidence="4" key="1">
    <citation type="submission" date="2025-08" db="UniProtKB">
        <authorList>
            <consortium name="RefSeq"/>
        </authorList>
    </citation>
    <scope>IDENTIFICATION</scope>
    <source>
        <tissue evidence="4">Liver</tissue>
    </source>
</reference>
<dbReference type="GeneID" id="101834266"/>
<accession>A0ABM2XSA5</accession>
<evidence type="ECO:0000313" key="3">
    <source>
        <dbReference type="Proteomes" id="UP000886700"/>
    </source>
</evidence>
<dbReference type="RefSeq" id="XP_040604003.1">
    <property type="nucleotide sequence ID" value="XM_040748069.1"/>
</dbReference>
<protein>
    <submittedName>
        <fullName evidence="4">Uncharacterized protein LOC101834266</fullName>
    </submittedName>
</protein>
<dbReference type="InterPro" id="IPR011992">
    <property type="entry name" value="EF-hand-dom_pair"/>
</dbReference>
<keyword evidence="3" id="KW-1185">Reference proteome</keyword>
<proteinExistence type="predicted"/>
<dbReference type="Proteomes" id="UP000886700">
    <property type="component" value="Unplaced"/>
</dbReference>
<dbReference type="Gene3D" id="1.10.238.10">
    <property type="entry name" value="EF-hand"/>
    <property type="match status" value="3"/>
</dbReference>
<dbReference type="SUPFAM" id="SSF47473">
    <property type="entry name" value="EF-hand"/>
    <property type="match status" value="5"/>
</dbReference>
<dbReference type="PANTHER" id="PTHR22656:SF1">
    <property type="entry name" value="EF-HAND CALCIUM-BINDING DOMAIN-CONTAINING PROTEIN 13"/>
    <property type="match status" value="1"/>
</dbReference>